<organism evidence="2 3">
    <name type="scientific">Actinacidiphila reveromycinica</name>
    <dbReference type="NCBI Taxonomy" id="659352"/>
    <lineage>
        <taxon>Bacteria</taxon>
        <taxon>Bacillati</taxon>
        <taxon>Actinomycetota</taxon>
        <taxon>Actinomycetes</taxon>
        <taxon>Kitasatosporales</taxon>
        <taxon>Streptomycetaceae</taxon>
        <taxon>Actinacidiphila</taxon>
    </lineage>
</organism>
<reference evidence="2 3" key="2">
    <citation type="journal article" date="2011" name="J. Antibiot.">
        <title>Furaquinocins I and J: novel polyketide isoprenoid hybrid compounds from Streptomyces reveromyceticus SN-593.</title>
        <authorList>
            <person name="Panthee S."/>
            <person name="Takahashi S."/>
            <person name="Takagi H."/>
            <person name="Nogawa T."/>
            <person name="Oowada E."/>
            <person name="Uramoto M."/>
            <person name="Osada H."/>
        </authorList>
    </citation>
    <scope>NUCLEOTIDE SEQUENCE [LARGE SCALE GENOMIC DNA]</scope>
    <source>
        <strain evidence="2 3">SN-593</strain>
    </source>
</reference>
<proteinExistence type="predicted"/>
<reference evidence="2 3" key="4">
    <citation type="journal article" date="2020" name="Sci. Rep.">
        <title>beta-carboline chemical signals induce reveromycin production through a LuxR family regulator in Streptomyces sp. SN-593.</title>
        <authorList>
            <person name="Panthee S."/>
            <person name="Kito N."/>
            <person name="Hayashi T."/>
            <person name="Shimizu T."/>
            <person name="Ishikawa J."/>
            <person name="Hamamoto H."/>
            <person name="Osada H."/>
            <person name="Takahashi S."/>
        </authorList>
    </citation>
    <scope>NUCLEOTIDE SEQUENCE [LARGE SCALE GENOMIC DNA]</scope>
    <source>
        <strain evidence="2 3">SN-593</strain>
    </source>
</reference>
<name>A0A7U3UZ32_9ACTN</name>
<dbReference type="Proteomes" id="UP000595703">
    <property type="component" value="Chromosome"/>
</dbReference>
<feature type="region of interest" description="Disordered" evidence="1">
    <location>
        <begin position="593"/>
        <end position="617"/>
    </location>
</feature>
<dbReference type="KEGG" id="arev:RVR_8820"/>
<accession>A0A7U3UZ32</accession>
<gene>
    <name evidence="2" type="ORF">RVR_8820</name>
</gene>
<reference evidence="2 3" key="1">
    <citation type="journal article" date="2010" name="J. Bacteriol.">
        <title>Biochemical characterization of a novel indole prenyltransferase from Streptomyces sp. SN-593.</title>
        <authorList>
            <person name="Takahashi S."/>
            <person name="Takagi H."/>
            <person name="Toyoda A."/>
            <person name="Uramoto M."/>
            <person name="Nogawa T."/>
            <person name="Ueki M."/>
            <person name="Sakaki Y."/>
            <person name="Osada H."/>
        </authorList>
    </citation>
    <scope>NUCLEOTIDE SEQUENCE [LARGE SCALE GENOMIC DNA]</scope>
    <source>
        <strain evidence="2 3">SN-593</strain>
    </source>
</reference>
<feature type="region of interest" description="Disordered" evidence="1">
    <location>
        <begin position="161"/>
        <end position="183"/>
    </location>
</feature>
<feature type="region of interest" description="Disordered" evidence="1">
    <location>
        <begin position="459"/>
        <end position="478"/>
    </location>
</feature>
<dbReference type="AlphaFoldDB" id="A0A7U3UZ32"/>
<sequence length="789" mass="80335">MDAWPIRWAEPENTTPLHRVRNRALTGFLGGALALGLAASAAVASAGTAAAAPDTSPAATGTRTQDVTLVTGDRVAVTTTASGQDVLAVRPASHAAGAGAFTSFQDASGDRYVIPASAEPYAGRQLALSLFDVTALMKDPSAADRVPVTVSFKAGTQPTAPTGLTLTSTTPAPAGGTAGRGASARGYATAASGRQLARLLKQRIGADVTAGRKPGTTPLFQGVASVGRTGAADTGASAGTAADGLQSGTSNGYKLDILTLDVEDRSGAGATGTVLLTDTDDATVFAAVLPVVDGVEKVAVPDGHYSAAIPVPTYDAAGDVTAQSLVTITDFTVSGATTEDMDARTATASVTADTPRPADADFVSANWARTDATGQTPVEYAPTVWTTTTDGTPVYVNAQPAAAVGAVSYNEQWSGHAPDAAGGYRYDLDSAGTADVPADQQIHVTTGQLAAVAERYDRDPASPADGQVTSGELASDTPGMWSAMATQTMPARLTDYLSTFNGGDWLQESFTGDLVFIGERTVQAGHNYSVDWARGPVTLGLGQYPDTIPAGICEACVADGDLLAFLETNDSDPGHAGGPSVYADASPGYQASLSRDGTLVDSEDSPGVYAEGQDTPGARYDLVADQDSSAETSVSQSTSSRTELTFGLPSAADTDSLLPDTLSCAGQSDSTPCLVLPLLTAHYDLATDGTGTSHRTEQRMGVEIGHVTYQGAGSRAAITSATVQVSFNDGQTWQKASVTGSAGHYQAHWTNPVGARGTNPSIRVTAADADGNTLSQTVMHAYTVAGITS</sequence>
<keyword evidence="3" id="KW-1185">Reference proteome</keyword>
<evidence type="ECO:0000313" key="2">
    <source>
        <dbReference type="EMBL" id="BBB01408.1"/>
    </source>
</evidence>
<reference evidence="2 3" key="3">
    <citation type="journal article" date="2011" name="Nat. Chem. Biol.">
        <title>Reveromycin A biosynthesis uses RevG and RevJ for stereospecific spiroacetal formation.</title>
        <authorList>
            <person name="Takahashi S."/>
            <person name="Toyoda A."/>
            <person name="Sekiyama Y."/>
            <person name="Takagi H."/>
            <person name="Nogawa T."/>
            <person name="Uramoto M."/>
            <person name="Suzuki R."/>
            <person name="Koshino H."/>
            <person name="Kumano T."/>
            <person name="Panthee S."/>
            <person name="Dairi T."/>
            <person name="Ishikawa J."/>
            <person name="Ikeda H."/>
            <person name="Sakaki Y."/>
            <person name="Osada H."/>
        </authorList>
    </citation>
    <scope>NUCLEOTIDE SEQUENCE [LARGE SCALE GENOMIC DNA]</scope>
    <source>
        <strain evidence="2 3">SN-593</strain>
    </source>
</reference>
<dbReference type="EMBL" id="AP018365">
    <property type="protein sequence ID" value="BBB01408.1"/>
    <property type="molecule type" value="Genomic_DNA"/>
</dbReference>
<evidence type="ECO:0000256" key="1">
    <source>
        <dbReference type="SAM" id="MobiDB-lite"/>
    </source>
</evidence>
<dbReference type="Gene3D" id="2.60.40.650">
    <property type="match status" value="1"/>
</dbReference>
<evidence type="ECO:0000313" key="3">
    <source>
        <dbReference type="Proteomes" id="UP000595703"/>
    </source>
</evidence>
<protein>
    <submittedName>
        <fullName evidence="2">Uncharacterized protein</fullName>
    </submittedName>
</protein>